<dbReference type="PANTHER" id="PTHR30632">
    <property type="entry name" value="MOLYBDATE-BINDING PERIPLASMIC PROTEIN"/>
    <property type="match status" value="1"/>
</dbReference>
<dbReference type="GO" id="GO:0030973">
    <property type="term" value="F:molybdate ion binding"/>
    <property type="evidence" value="ECO:0007669"/>
    <property type="project" value="TreeGrafter"/>
</dbReference>
<evidence type="ECO:0000256" key="4">
    <source>
        <dbReference type="ARBA" id="ARBA00022729"/>
    </source>
</evidence>
<dbReference type="Gene3D" id="3.40.190.10">
    <property type="entry name" value="Periplasmic binding protein-like II"/>
    <property type="match status" value="2"/>
</dbReference>
<dbReference type="InterPro" id="IPR005950">
    <property type="entry name" value="ModA"/>
</dbReference>
<dbReference type="FunFam" id="3.40.190.10:FF:000035">
    <property type="entry name" value="Molybdate ABC transporter substrate-binding protein"/>
    <property type="match status" value="1"/>
</dbReference>
<feature type="binding site" evidence="6">
    <location>
        <position position="56"/>
    </location>
    <ligand>
        <name>molybdate</name>
        <dbReference type="ChEBI" id="CHEBI:36264"/>
    </ligand>
</feature>
<dbReference type="RefSeq" id="WP_085803789.1">
    <property type="nucleotide sequence ID" value="NZ_FWFX01000001.1"/>
</dbReference>
<evidence type="ECO:0000313" key="9">
    <source>
        <dbReference type="Proteomes" id="UP000193061"/>
    </source>
</evidence>
<comment type="similarity">
    <text evidence="1">Belongs to the bacterial solute-binding protein ModA family.</text>
</comment>
<keyword evidence="3 6" id="KW-0479">Metal-binding</keyword>
<protein>
    <submittedName>
        <fullName evidence="8">Molybdate-binding periplasmic protein</fullName>
    </submittedName>
</protein>
<keyword evidence="2 6" id="KW-0500">Molybdenum</keyword>
<dbReference type="InterPro" id="IPR050682">
    <property type="entry name" value="ModA/WtpA"/>
</dbReference>
<evidence type="ECO:0000256" key="7">
    <source>
        <dbReference type="SAM" id="SignalP"/>
    </source>
</evidence>
<proteinExistence type="inferred from homology"/>
<dbReference type="GO" id="GO:0015689">
    <property type="term" value="P:molybdate ion transport"/>
    <property type="evidence" value="ECO:0007669"/>
    <property type="project" value="InterPro"/>
</dbReference>
<organism evidence="8 9">
    <name type="scientific">Roseovarius albus</name>
    <dbReference type="NCBI Taxonomy" id="1247867"/>
    <lineage>
        <taxon>Bacteria</taxon>
        <taxon>Pseudomonadati</taxon>
        <taxon>Pseudomonadota</taxon>
        <taxon>Alphaproteobacteria</taxon>
        <taxon>Rhodobacterales</taxon>
        <taxon>Roseobacteraceae</taxon>
        <taxon>Roseovarius</taxon>
    </lineage>
</organism>
<dbReference type="AlphaFoldDB" id="A0A1X6Y8V9"/>
<dbReference type="GO" id="GO:1901359">
    <property type="term" value="F:tungstate binding"/>
    <property type="evidence" value="ECO:0007669"/>
    <property type="project" value="UniProtKB-ARBA"/>
</dbReference>
<dbReference type="GO" id="GO:0030288">
    <property type="term" value="C:outer membrane-bounded periplasmic space"/>
    <property type="evidence" value="ECO:0007669"/>
    <property type="project" value="TreeGrafter"/>
</dbReference>
<feature type="chain" id="PRO_5013027528" evidence="7">
    <location>
        <begin position="23"/>
        <end position="252"/>
    </location>
</feature>
<feature type="binding site" evidence="6">
    <location>
        <position position="167"/>
    </location>
    <ligand>
        <name>molybdate</name>
        <dbReference type="ChEBI" id="CHEBI:36264"/>
    </ligand>
</feature>
<reference evidence="8 9" key="1">
    <citation type="submission" date="2017-03" db="EMBL/GenBank/DDBJ databases">
        <authorList>
            <person name="Afonso C.L."/>
            <person name="Miller P.J."/>
            <person name="Scott M.A."/>
            <person name="Spackman E."/>
            <person name="Goraichik I."/>
            <person name="Dimitrov K.M."/>
            <person name="Suarez D.L."/>
            <person name="Swayne D.E."/>
        </authorList>
    </citation>
    <scope>NUCLEOTIDE SEQUENCE [LARGE SCALE GENOMIC DNA]</scope>
    <source>
        <strain evidence="8 9">CECT 7450</strain>
    </source>
</reference>
<dbReference type="PIRSF" id="PIRSF004846">
    <property type="entry name" value="ModA"/>
    <property type="match status" value="1"/>
</dbReference>
<keyword evidence="4 7" id="KW-0732">Signal</keyword>
<dbReference type="PANTHER" id="PTHR30632:SF17">
    <property type="entry name" value="MOLYBDATE-BINDING PROTEIN MODA"/>
    <property type="match status" value="1"/>
</dbReference>
<keyword evidence="9" id="KW-1185">Reference proteome</keyword>
<evidence type="ECO:0000256" key="1">
    <source>
        <dbReference type="ARBA" id="ARBA00009175"/>
    </source>
</evidence>
<dbReference type="Pfam" id="PF13531">
    <property type="entry name" value="SBP_bac_11"/>
    <property type="match status" value="1"/>
</dbReference>
<gene>
    <name evidence="8" type="primary">modA</name>
    <name evidence="8" type="ORF">ROA7450_00243</name>
</gene>
<sequence length="252" mass="27385">MRSIFSHIAAVCTLFWPTWVVAQPDVTVFAAASLRDALEEAVAGYEGQVVVSYGGSGQIARQVAQGAPADLIILANEAWVDWLEEREALVAQSRNDLVGNRLVLVGPSGSAPLSEPTKEALFERLDGGRLAIGQVDGVPAGIYGRQWLEAVELWSVFTPHLAQAENVRAALLWVAREEAPLGIVYASDAQAEASVDVLYDIPSNLHDEIVYPMAMVAGRENTQAERFALYLYSPAVQDIFLQQGFMALETEQ</sequence>
<comment type="subunit">
    <text evidence="5">The complex is composed of two ATP-binding proteins (ModC), two transmembrane proteins (ModB) and a solute-binding protein (ModA).</text>
</comment>
<evidence type="ECO:0000256" key="5">
    <source>
        <dbReference type="ARBA" id="ARBA00062515"/>
    </source>
</evidence>
<accession>A0A1X6Y8V9</accession>
<evidence type="ECO:0000256" key="3">
    <source>
        <dbReference type="ARBA" id="ARBA00022723"/>
    </source>
</evidence>
<dbReference type="NCBIfam" id="TIGR01256">
    <property type="entry name" value="modA"/>
    <property type="match status" value="1"/>
</dbReference>
<evidence type="ECO:0000313" key="8">
    <source>
        <dbReference type="EMBL" id="SLN14039.1"/>
    </source>
</evidence>
<feature type="binding site" evidence="6">
    <location>
        <position position="140"/>
    </location>
    <ligand>
        <name>molybdate</name>
        <dbReference type="ChEBI" id="CHEBI:36264"/>
    </ligand>
</feature>
<dbReference type="SUPFAM" id="SSF53850">
    <property type="entry name" value="Periplasmic binding protein-like II"/>
    <property type="match status" value="1"/>
</dbReference>
<feature type="binding site" evidence="6">
    <location>
        <position position="33"/>
    </location>
    <ligand>
        <name>molybdate</name>
        <dbReference type="ChEBI" id="CHEBI:36264"/>
    </ligand>
</feature>
<dbReference type="Proteomes" id="UP000193061">
    <property type="component" value="Unassembled WGS sequence"/>
</dbReference>
<dbReference type="GO" id="GO:0046872">
    <property type="term" value="F:metal ion binding"/>
    <property type="evidence" value="ECO:0007669"/>
    <property type="project" value="UniProtKB-KW"/>
</dbReference>
<feature type="binding site" evidence="6">
    <location>
        <position position="185"/>
    </location>
    <ligand>
        <name>molybdate</name>
        <dbReference type="ChEBI" id="CHEBI:36264"/>
    </ligand>
</feature>
<feature type="signal peptide" evidence="7">
    <location>
        <begin position="1"/>
        <end position="22"/>
    </location>
</feature>
<dbReference type="EMBL" id="FWFX01000001">
    <property type="protein sequence ID" value="SLN14039.1"/>
    <property type="molecule type" value="Genomic_DNA"/>
</dbReference>
<evidence type="ECO:0000256" key="2">
    <source>
        <dbReference type="ARBA" id="ARBA00022505"/>
    </source>
</evidence>
<dbReference type="OrthoDB" id="9785015at2"/>
<evidence type="ECO:0000256" key="6">
    <source>
        <dbReference type="PIRSR" id="PIRSR004846-1"/>
    </source>
</evidence>
<name>A0A1X6Y8V9_9RHOB</name>